<feature type="transmembrane region" description="Helical" evidence="4">
    <location>
        <begin position="625"/>
        <end position="644"/>
    </location>
</feature>
<dbReference type="PANTHER" id="PTHR23516">
    <property type="entry name" value="SAM (S-ADENOSYL METHIONINE) TRANSPORTER"/>
    <property type="match status" value="1"/>
</dbReference>
<sequence>MAFVEDMIFVVGLTGLVYFITDELLVIASVSHKLGSSRIDLSKQNRCKDSAFSDDVQKDSVFNDAQEAKVNDFEQRECSGVEQSVVFHDAQEAKVDDFVLREDFFNDTQEVKVDDFVQRECCSGVGQSCNGEFGDEIDVVASRKCGFGENDCVGGDGLVDQVVDQNFEYWGLDQGVEELFETMPQPQGDEWMAGEENVCFNVGDEVDKEEEEGWEDDWEGIERTELERLFGVAVAFVNSKKNAHRFFGVESKVKIKLYALHKVVIEGICMKPQPMALKVYSRAKWNAWKQLENMSRVEAMEKYITLLSRTIPGWMEDRHKFLEGLGSVPAEYELAEYGFSREQMVLSLCVGYAASLFIAPVLGILADLIFETWMVVEHDKQGHRQDMLNDMFWLMAFLKSACFIGSQAIANWLVGNSFKQHIGSLSTATVLLAILSIIPITRGRKEPAKLAASKDYQASFYTFVLCDKRIWLLIWAQACVQFALAVFWILWAPTVVADGREVHLGLIYPCLLGAGMLGSTSFPWFVSGLLSVRTEDCLLYAFCVAGIVLSVVSYDYQEIGFLVTLFCLFHACVGLILPSLARLRTLYVPNELRGGMMSLSLAPVSAAVLFFLMQGGYYRNIENSTIIAFAALGLFSAAGSMYLLKQWGKQLHNDWHKM</sequence>
<feature type="transmembrane region" description="Helical" evidence="4">
    <location>
        <begin position="537"/>
        <end position="554"/>
    </location>
</feature>
<gene>
    <name evidence="6" type="ORF">DCAR_025777</name>
</gene>
<proteinExistence type="inferred from homology"/>
<dbReference type="Gene3D" id="1.20.1250.20">
    <property type="entry name" value="MFS general substrate transporter like domains"/>
    <property type="match status" value="1"/>
</dbReference>
<feature type="domain" description="ACB" evidence="5">
    <location>
        <begin position="226"/>
        <end position="316"/>
    </location>
</feature>
<dbReference type="InterPro" id="IPR036259">
    <property type="entry name" value="MFS_trans_sf"/>
</dbReference>
<dbReference type="STRING" id="79200.A0A161ZMU5"/>
<dbReference type="EMBL" id="LNRQ01000007">
    <property type="protein sequence ID" value="KZM88702.1"/>
    <property type="molecule type" value="Genomic_DNA"/>
</dbReference>
<comment type="similarity">
    <text evidence="3">Belongs to the major facilitator superfamily. Phosphate:H(+) symporter (TC 2.A.1.9) family.</text>
</comment>
<feature type="transmembrane region" description="Helical" evidence="4">
    <location>
        <begin position="350"/>
        <end position="370"/>
    </location>
</feature>
<organism evidence="6">
    <name type="scientific">Daucus carota subsp. sativus</name>
    <name type="common">Carrot</name>
    <dbReference type="NCBI Taxonomy" id="79200"/>
    <lineage>
        <taxon>Eukaryota</taxon>
        <taxon>Viridiplantae</taxon>
        <taxon>Streptophyta</taxon>
        <taxon>Embryophyta</taxon>
        <taxon>Tracheophyta</taxon>
        <taxon>Spermatophyta</taxon>
        <taxon>Magnoliopsida</taxon>
        <taxon>eudicotyledons</taxon>
        <taxon>Gunneridae</taxon>
        <taxon>Pentapetalae</taxon>
        <taxon>asterids</taxon>
        <taxon>campanulids</taxon>
        <taxon>Apiales</taxon>
        <taxon>Apiaceae</taxon>
        <taxon>Apioideae</taxon>
        <taxon>Scandiceae</taxon>
        <taxon>Daucinae</taxon>
        <taxon>Daucus</taxon>
        <taxon>Daucus sect. Daucus</taxon>
    </lineage>
</organism>
<dbReference type="InterPro" id="IPR000582">
    <property type="entry name" value="Acyl-CoA-binding_protein"/>
</dbReference>
<keyword evidence="4" id="KW-1133">Transmembrane helix</keyword>
<reference evidence="6" key="1">
    <citation type="journal article" date="2016" name="Nat. Genet.">
        <title>A high-quality carrot genome assembly provides new insights into carotenoid accumulation and asterid genome evolution.</title>
        <authorList>
            <person name="Iorizzo M."/>
            <person name="Ellison S."/>
            <person name="Senalik D."/>
            <person name="Zeng P."/>
            <person name="Satapoomin P."/>
            <person name="Huang J."/>
            <person name="Bowman M."/>
            <person name="Iovene M."/>
            <person name="Sanseverino W."/>
            <person name="Cavagnaro P."/>
            <person name="Yildiz M."/>
            <person name="Macko-Podgorni A."/>
            <person name="Moranska E."/>
            <person name="Grzebelus E."/>
            <person name="Grzebelus D."/>
            <person name="Ashrafi H."/>
            <person name="Zheng Z."/>
            <person name="Cheng S."/>
            <person name="Spooner D."/>
            <person name="Van Deynze A."/>
            <person name="Simon P."/>
        </authorList>
    </citation>
    <scope>NUCLEOTIDE SEQUENCE [LARGE SCALE GENOMIC DNA]</scope>
    <source>
        <tissue evidence="6">Leaf</tissue>
    </source>
</reference>
<feature type="transmembrane region" description="Helical" evidence="4">
    <location>
        <begin position="422"/>
        <end position="440"/>
    </location>
</feature>
<evidence type="ECO:0000256" key="3">
    <source>
        <dbReference type="ARBA" id="ARBA00044504"/>
    </source>
</evidence>
<dbReference type="PROSITE" id="PS51228">
    <property type="entry name" value="ACB_2"/>
    <property type="match status" value="1"/>
</dbReference>
<dbReference type="Gene3D" id="1.20.80.10">
    <property type="match status" value="1"/>
</dbReference>
<accession>A0A161ZMU5</accession>
<evidence type="ECO:0000259" key="5">
    <source>
        <dbReference type="PROSITE" id="PS51228"/>
    </source>
</evidence>
<feature type="transmembrane region" description="Helical" evidence="4">
    <location>
        <begin position="470"/>
        <end position="491"/>
    </location>
</feature>
<feature type="transmembrane region" description="Helical" evidence="4">
    <location>
        <begin position="506"/>
        <end position="525"/>
    </location>
</feature>
<protein>
    <recommendedName>
        <fullName evidence="5">ACB domain-containing protein</fullName>
    </recommendedName>
</protein>
<dbReference type="Pfam" id="PF00887">
    <property type="entry name" value="ACBP"/>
    <property type="match status" value="1"/>
</dbReference>
<dbReference type="AlphaFoldDB" id="A0A161ZMU5"/>
<dbReference type="GO" id="GO:0015098">
    <property type="term" value="F:molybdate ion transmembrane transporter activity"/>
    <property type="evidence" value="ECO:0007669"/>
    <property type="project" value="InterPro"/>
</dbReference>
<dbReference type="SUPFAM" id="SSF47027">
    <property type="entry name" value="Acyl-CoA binding protein"/>
    <property type="match status" value="1"/>
</dbReference>
<evidence type="ECO:0000256" key="2">
    <source>
        <dbReference type="ARBA" id="ARBA00023121"/>
    </source>
</evidence>
<keyword evidence="4" id="KW-0472">Membrane</keyword>
<dbReference type="GO" id="GO:0016020">
    <property type="term" value="C:membrane"/>
    <property type="evidence" value="ECO:0007669"/>
    <property type="project" value="InterPro"/>
</dbReference>
<dbReference type="SUPFAM" id="SSF103473">
    <property type="entry name" value="MFS general substrate transporter"/>
    <property type="match status" value="1"/>
</dbReference>
<keyword evidence="2" id="KW-0446">Lipid-binding</keyword>
<dbReference type="InterPro" id="IPR008509">
    <property type="entry name" value="MOT2/MFSD5"/>
</dbReference>
<evidence type="ECO:0000256" key="1">
    <source>
        <dbReference type="ARBA" id="ARBA00005567"/>
    </source>
</evidence>
<dbReference type="GO" id="GO:0000062">
    <property type="term" value="F:fatty-acyl-CoA binding"/>
    <property type="evidence" value="ECO:0007669"/>
    <property type="project" value="InterPro"/>
</dbReference>
<feature type="transmembrane region" description="Helical" evidence="4">
    <location>
        <begin position="592"/>
        <end position="613"/>
    </location>
</feature>
<feature type="transmembrane region" description="Helical" evidence="4">
    <location>
        <begin position="560"/>
        <end position="580"/>
    </location>
</feature>
<name>A0A161ZMU5_DAUCS</name>
<comment type="caution">
    <text evidence="6">The sequence shown here is derived from an EMBL/GenBank/DDBJ whole genome shotgun (WGS) entry which is preliminary data.</text>
</comment>
<dbReference type="Pfam" id="PF05631">
    <property type="entry name" value="MFS_5"/>
    <property type="match status" value="1"/>
</dbReference>
<evidence type="ECO:0000313" key="6">
    <source>
        <dbReference type="EMBL" id="KZM88702.1"/>
    </source>
</evidence>
<feature type="transmembrane region" description="Helical" evidence="4">
    <location>
        <begin position="391"/>
        <end position="410"/>
    </location>
</feature>
<dbReference type="InterPro" id="IPR035984">
    <property type="entry name" value="Acyl-CoA-binding_sf"/>
</dbReference>
<dbReference type="PANTHER" id="PTHR23516:SF2">
    <property type="entry name" value="MOLYBDATE-ANION TRANSPORTER"/>
    <property type="match status" value="1"/>
</dbReference>
<comment type="similarity">
    <text evidence="1">Belongs to the ACBP family.</text>
</comment>
<keyword evidence="4" id="KW-0812">Transmembrane</keyword>
<evidence type="ECO:0000256" key="4">
    <source>
        <dbReference type="SAM" id="Phobius"/>
    </source>
</evidence>
<dbReference type="Gramene" id="KZM88702">
    <property type="protein sequence ID" value="KZM88702"/>
    <property type="gene ID" value="DCAR_025777"/>
</dbReference>
<dbReference type="InterPro" id="IPR014352">
    <property type="entry name" value="FERM/acyl-CoA-bd_prot_sf"/>
</dbReference>